<feature type="region of interest" description="Disordered" evidence="1">
    <location>
        <begin position="225"/>
        <end position="244"/>
    </location>
</feature>
<comment type="caution">
    <text evidence="2">The sequence shown here is derived from an EMBL/GenBank/DDBJ whole genome shotgun (WGS) entry which is preliminary data.</text>
</comment>
<evidence type="ECO:0000313" key="3">
    <source>
        <dbReference type="Proteomes" id="UP000248616"/>
    </source>
</evidence>
<dbReference type="Pfam" id="PF03592">
    <property type="entry name" value="Terminase_2"/>
    <property type="match status" value="1"/>
</dbReference>
<evidence type="ECO:0000313" key="2">
    <source>
        <dbReference type="EMBL" id="PZV36482.1"/>
    </source>
</evidence>
<dbReference type="InterPro" id="IPR038713">
    <property type="entry name" value="Terminase_Gp1_N_sf"/>
</dbReference>
<name>A0A2W7C0B7_9HYPH</name>
<accession>A0A2W7C0B7</accession>
<dbReference type="OrthoDB" id="9813753at2"/>
<gene>
    <name evidence="2" type="ORF">B5V02_22155</name>
</gene>
<keyword evidence="3" id="KW-1185">Reference proteome</keyword>
<evidence type="ECO:0008006" key="4">
    <source>
        <dbReference type="Google" id="ProtNLM"/>
    </source>
</evidence>
<organism evidence="2 3">
    <name type="scientific">Mesorhizobium kowhaii</name>
    <dbReference type="NCBI Taxonomy" id="1300272"/>
    <lineage>
        <taxon>Bacteria</taxon>
        <taxon>Pseudomonadati</taxon>
        <taxon>Pseudomonadota</taxon>
        <taxon>Alphaproteobacteria</taxon>
        <taxon>Hyphomicrobiales</taxon>
        <taxon>Phyllobacteriaceae</taxon>
        <taxon>Mesorhizobium</taxon>
    </lineage>
</organism>
<sequence length="244" mass="26939">MLPSVLRESSVLVLTLMSDLVREMMVIHSGNQVRIDASAYSARRSGSMSGCRQDEKRALAAWGLLGEALKSSFEAFDGSSDARKRSSKPALDNPRHERFCQLRAYGWPAYKAYQQAGFKCSKQTAFANSSRLLRSAKISSRIRELVEEFADAVIVTREWLAAELDCAIAVAHQRGQPAAAISAIMAKAKLFGLIGSKRADTNNDLNPYSQTSSDELIYQINSMANEIAPHKGKESPQPQGVWRR</sequence>
<dbReference type="Proteomes" id="UP000248616">
    <property type="component" value="Unassembled WGS sequence"/>
</dbReference>
<reference evidence="3" key="1">
    <citation type="submission" date="2017-03" db="EMBL/GenBank/DDBJ databases">
        <authorList>
            <person name="Safronova V.I."/>
            <person name="Sazanova A.L."/>
            <person name="Chirak E.R."/>
        </authorList>
    </citation>
    <scope>NUCLEOTIDE SEQUENCE [LARGE SCALE GENOMIC DNA]</scope>
    <source>
        <strain evidence="3">Ach-343</strain>
    </source>
</reference>
<dbReference type="Gene3D" id="1.10.10.1400">
    <property type="entry name" value="Terminase, small subunit, N-terminal DNA-binding domain, HTH motif"/>
    <property type="match status" value="1"/>
</dbReference>
<dbReference type="AlphaFoldDB" id="A0A2W7C0B7"/>
<dbReference type="EMBL" id="MZXV01000050">
    <property type="protein sequence ID" value="PZV36482.1"/>
    <property type="molecule type" value="Genomic_DNA"/>
</dbReference>
<dbReference type="GO" id="GO:0051276">
    <property type="term" value="P:chromosome organization"/>
    <property type="evidence" value="ECO:0007669"/>
    <property type="project" value="InterPro"/>
</dbReference>
<evidence type="ECO:0000256" key="1">
    <source>
        <dbReference type="SAM" id="MobiDB-lite"/>
    </source>
</evidence>
<protein>
    <recommendedName>
        <fullName evidence="4">Terminase small subunit</fullName>
    </recommendedName>
</protein>
<proteinExistence type="predicted"/>
<dbReference type="InterPro" id="IPR005335">
    <property type="entry name" value="Terminase_ssu"/>
</dbReference>